<accession>A0A1Z4LNF3</accession>
<keyword evidence="2" id="KW-1185">Reference proteome</keyword>
<gene>
    <name evidence="1" type="ORF">NIES267_22460</name>
</gene>
<dbReference type="EMBL" id="AP018227">
    <property type="protein sequence ID" value="BAY82762.1"/>
    <property type="molecule type" value="Genomic_DNA"/>
</dbReference>
<protein>
    <submittedName>
        <fullName evidence="1">Uncharacterized protein</fullName>
    </submittedName>
</protein>
<evidence type="ECO:0000313" key="1">
    <source>
        <dbReference type="EMBL" id="BAY82762.1"/>
    </source>
</evidence>
<sequence length="170" mass="19784">MNNYPEDSQKQIQQNALENVSVGGNLSIGQLQQIINLTPQLNNPKNSFCGLINWIYKKSDSNYLEDLHPEYAKDILKIIKQVPYEKKLDFTPIETRVLSLVLNYCHYYSQGAKARSEEFFNFIEEDYLFELNKLASTQHKIRSQSVKLSDLIADKKISLIVKRFENSDEF</sequence>
<dbReference type="Proteomes" id="UP000218418">
    <property type="component" value="Chromosome"/>
</dbReference>
<dbReference type="OrthoDB" id="515280at2"/>
<reference evidence="1 2" key="1">
    <citation type="submission" date="2017-06" db="EMBL/GenBank/DDBJ databases">
        <title>Genome sequencing of cyanobaciteial culture collection at National Institute for Environmental Studies (NIES).</title>
        <authorList>
            <person name="Hirose Y."/>
            <person name="Shimura Y."/>
            <person name="Fujisawa T."/>
            <person name="Nakamura Y."/>
            <person name="Kawachi M."/>
        </authorList>
    </citation>
    <scope>NUCLEOTIDE SEQUENCE [LARGE SCALE GENOMIC DNA]</scope>
    <source>
        <strain evidence="1 2">NIES-267</strain>
    </source>
</reference>
<name>A0A1Z4LNF3_9CYAN</name>
<proteinExistence type="predicted"/>
<evidence type="ECO:0000313" key="2">
    <source>
        <dbReference type="Proteomes" id="UP000218418"/>
    </source>
</evidence>
<organism evidence="1 2">
    <name type="scientific">Calothrix parasitica NIES-267</name>
    <dbReference type="NCBI Taxonomy" id="1973488"/>
    <lineage>
        <taxon>Bacteria</taxon>
        <taxon>Bacillati</taxon>
        <taxon>Cyanobacteriota</taxon>
        <taxon>Cyanophyceae</taxon>
        <taxon>Nostocales</taxon>
        <taxon>Calotrichaceae</taxon>
        <taxon>Calothrix</taxon>
    </lineage>
</organism>
<dbReference type="AlphaFoldDB" id="A0A1Z4LNF3"/>